<feature type="region of interest" description="Disordered" evidence="2">
    <location>
        <begin position="1"/>
        <end position="66"/>
    </location>
</feature>
<sequence length="179" mass="18834">STTPTTTSTTPTTTSTTPTTTSTTPTTTSQAPQPTTTSTKAPEPTTTSTSAAPSPTSGGGDDNTTGATYSGDGTYYEPYVGSCGWTNTIDDPIVAISATRYKEIMAQHNVANPNNNPVCGAKIKAWNPENGKSVVVTVVDSCPGCAKDDLDLSHFAFDSIADHALGRFKLKWQWLDKEY</sequence>
<keyword evidence="5" id="KW-1185">Reference proteome</keyword>
<dbReference type="PANTHER" id="PTHR31836">
    <property type="match status" value="1"/>
</dbReference>
<dbReference type="VEuPathDB" id="FungiDB:DIURU_004306"/>
<comment type="caution">
    <text evidence="4">The sequence shown here is derived from an EMBL/GenBank/DDBJ whole genome shotgun (WGS) entry which is preliminary data.</text>
</comment>
<name>A0A642UHW8_DIURU</name>
<accession>A0A642UHW8</accession>
<gene>
    <name evidence="4" type="ORF">DIURU_004306</name>
</gene>
<dbReference type="OrthoDB" id="623670at2759"/>
<dbReference type="Gene3D" id="2.40.40.10">
    <property type="entry name" value="RlpA-like domain"/>
    <property type="match status" value="1"/>
</dbReference>
<dbReference type="SUPFAM" id="SSF50685">
    <property type="entry name" value="Barwin-like endoglucanases"/>
    <property type="match status" value="1"/>
</dbReference>
<evidence type="ECO:0000256" key="2">
    <source>
        <dbReference type="SAM" id="MobiDB-lite"/>
    </source>
</evidence>
<evidence type="ECO:0000313" key="4">
    <source>
        <dbReference type="EMBL" id="KAA8899284.1"/>
    </source>
</evidence>
<organism evidence="4 5">
    <name type="scientific">Diutina rugosa</name>
    <name type="common">Yeast</name>
    <name type="synonym">Candida rugosa</name>
    <dbReference type="NCBI Taxonomy" id="5481"/>
    <lineage>
        <taxon>Eukaryota</taxon>
        <taxon>Fungi</taxon>
        <taxon>Dikarya</taxon>
        <taxon>Ascomycota</taxon>
        <taxon>Saccharomycotina</taxon>
        <taxon>Pichiomycetes</taxon>
        <taxon>Debaryomycetaceae</taxon>
        <taxon>Diutina</taxon>
    </lineage>
</organism>
<dbReference type="OMA" id="WETVTDI"/>
<feature type="non-terminal residue" evidence="4">
    <location>
        <position position="1"/>
    </location>
</feature>
<proteinExistence type="predicted"/>
<dbReference type="PANTHER" id="PTHR31836:SF27">
    <property type="entry name" value="RLPA-LIKE PROTEIN DOUBLE-PSI BETA-BARREL DOMAIN-CONTAINING PROTEIN"/>
    <property type="match status" value="1"/>
</dbReference>
<dbReference type="Proteomes" id="UP000449547">
    <property type="component" value="Unassembled WGS sequence"/>
</dbReference>
<dbReference type="InterPro" id="IPR009009">
    <property type="entry name" value="RlpA-like_DPBB"/>
</dbReference>
<dbReference type="EMBL" id="SWFT01000124">
    <property type="protein sequence ID" value="KAA8899284.1"/>
    <property type="molecule type" value="Genomic_DNA"/>
</dbReference>
<feature type="compositionally biased region" description="Low complexity" evidence="2">
    <location>
        <begin position="1"/>
        <end position="56"/>
    </location>
</feature>
<protein>
    <recommendedName>
        <fullName evidence="3">RlpA-like protein double-psi beta-barrel domain-containing protein</fullName>
    </recommendedName>
</protein>
<keyword evidence="1" id="KW-0732">Signal</keyword>
<dbReference type="InterPro" id="IPR051477">
    <property type="entry name" value="Expansin_CellWall"/>
</dbReference>
<dbReference type="AlphaFoldDB" id="A0A642UHW8"/>
<dbReference type="Pfam" id="PF03330">
    <property type="entry name" value="DPBB_1"/>
    <property type="match status" value="1"/>
</dbReference>
<evidence type="ECO:0000259" key="3">
    <source>
        <dbReference type="Pfam" id="PF03330"/>
    </source>
</evidence>
<reference evidence="4 5" key="1">
    <citation type="submission" date="2019-07" db="EMBL/GenBank/DDBJ databases">
        <title>Genome assembly of two rare yeast pathogens: Diutina rugosa and Trichomonascus ciferrii.</title>
        <authorList>
            <person name="Mixao V."/>
            <person name="Saus E."/>
            <person name="Hansen A."/>
            <person name="Lass-Flor C."/>
            <person name="Gabaldon T."/>
        </authorList>
    </citation>
    <scope>NUCLEOTIDE SEQUENCE [LARGE SCALE GENOMIC DNA]</scope>
    <source>
        <strain evidence="4 5">CBS 613</strain>
    </source>
</reference>
<feature type="domain" description="RlpA-like protein double-psi beta-barrel" evidence="3">
    <location>
        <begin position="118"/>
        <end position="169"/>
    </location>
</feature>
<dbReference type="RefSeq" id="XP_034010798.1">
    <property type="nucleotide sequence ID" value="XM_034157165.1"/>
</dbReference>
<dbReference type="GeneID" id="54782957"/>
<evidence type="ECO:0000256" key="1">
    <source>
        <dbReference type="ARBA" id="ARBA00022729"/>
    </source>
</evidence>
<evidence type="ECO:0000313" key="5">
    <source>
        <dbReference type="Proteomes" id="UP000449547"/>
    </source>
</evidence>
<dbReference type="CDD" id="cd22191">
    <property type="entry name" value="DPBB_RlpA_EXP_N-like"/>
    <property type="match status" value="1"/>
</dbReference>
<dbReference type="InterPro" id="IPR036908">
    <property type="entry name" value="RlpA-like_sf"/>
</dbReference>